<dbReference type="Pfam" id="PF19305">
    <property type="entry name" value="MmgE_PrpD_C"/>
    <property type="match status" value="1"/>
</dbReference>
<dbReference type="Gene3D" id="1.10.4100.10">
    <property type="entry name" value="2-methylcitrate dehydratase PrpD"/>
    <property type="match status" value="1"/>
</dbReference>
<accession>A0A7Y8GV60</accession>
<comment type="similarity">
    <text evidence="1">Belongs to the PrpD family.</text>
</comment>
<reference evidence="5 6" key="1">
    <citation type="submission" date="2019-09" db="EMBL/GenBank/DDBJ databases">
        <title>Hydrogenophaga aromatica sp. nov., isolated from a para-xylene-degrading enrichment culture.</title>
        <authorList>
            <person name="Tancsics A."/>
            <person name="Banerjee S."/>
        </authorList>
    </citation>
    <scope>NUCLEOTIDE SEQUENCE [LARGE SCALE GENOMIC DNA]</scope>
    <source>
        <strain evidence="5 6">D2P1</strain>
    </source>
</reference>
<dbReference type="InterPro" id="IPR042188">
    <property type="entry name" value="MmgE/PrpD_sf_2"/>
</dbReference>
<dbReference type="AlphaFoldDB" id="A0A7Y8GV60"/>
<evidence type="ECO:0000256" key="2">
    <source>
        <dbReference type="SAM" id="MobiDB-lite"/>
    </source>
</evidence>
<evidence type="ECO:0000259" key="4">
    <source>
        <dbReference type="Pfam" id="PF19305"/>
    </source>
</evidence>
<feature type="domain" description="MmgE/PrpD C-terminal" evidence="4">
    <location>
        <begin position="310"/>
        <end position="477"/>
    </location>
</feature>
<feature type="region of interest" description="Disordered" evidence="2">
    <location>
        <begin position="1"/>
        <end position="40"/>
    </location>
</feature>
<evidence type="ECO:0000256" key="1">
    <source>
        <dbReference type="ARBA" id="ARBA00006174"/>
    </source>
</evidence>
<dbReference type="InterPro" id="IPR045337">
    <property type="entry name" value="MmgE_PrpD_C"/>
</dbReference>
<gene>
    <name evidence="5" type="ORF">F3K02_06750</name>
</gene>
<evidence type="ECO:0000259" key="3">
    <source>
        <dbReference type="Pfam" id="PF03972"/>
    </source>
</evidence>
<dbReference type="Proteomes" id="UP000545507">
    <property type="component" value="Unassembled WGS sequence"/>
</dbReference>
<proteinExistence type="inferred from homology"/>
<dbReference type="InterPro" id="IPR042183">
    <property type="entry name" value="MmgE/PrpD_sf_1"/>
</dbReference>
<dbReference type="EMBL" id="VYGV01000006">
    <property type="protein sequence ID" value="NWF44948.1"/>
    <property type="molecule type" value="Genomic_DNA"/>
</dbReference>
<protein>
    <submittedName>
        <fullName evidence="5">MmgE/PrpD family protein</fullName>
    </submittedName>
</protein>
<name>A0A7Y8GV60_9BURK</name>
<dbReference type="InterPro" id="IPR005656">
    <property type="entry name" value="MmgE_PrpD"/>
</dbReference>
<dbReference type="PANTHER" id="PTHR16943:SF8">
    <property type="entry name" value="2-METHYLCITRATE DEHYDRATASE"/>
    <property type="match status" value="1"/>
</dbReference>
<dbReference type="InterPro" id="IPR036148">
    <property type="entry name" value="MmgE/PrpD_sf"/>
</dbReference>
<comment type="caution">
    <text evidence="5">The sequence shown here is derived from an EMBL/GenBank/DDBJ whole genome shotgun (WGS) entry which is preliminary data.</text>
</comment>
<dbReference type="SUPFAM" id="SSF103378">
    <property type="entry name" value="2-methylcitrate dehydratase PrpD"/>
    <property type="match status" value="1"/>
</dbReference>
<keyword evidence="6" id="KW-1185">Reference proteome</keyword>
<sequence>MPSTSVKMPWKARNLSGKSANRSGRGTEMSMTTTRKPAPSSAIQIADITRELAARCADLCYTDLPEDVRLRVRQCLLDWIGVTLAGACEPLVHMLAEEAREQGGHAQATVVGHAMTTSSRQAALINGSASHALDYDDVNMACTGHPSVVLIPALLALAESRGASGRDFMTAFAAGYETMCQLGLVCGDAQYSNGFHTTATLGTLGAAAACARLLQLDADDTATALGIASTMAAGLKSMFGTMCKPLHAGRASADGLQAAQLAARGFTSRADAIECPQGLIATHGGTASLGAAVATPNGGWHLRHNLFKFHAACYGTHAAIEAASHLRLQHALRVDDVCRVTVRASSACEGVCNIAEPRTGLEAKFSLRHTVAMALAGVDTAGLDAFSDEAVYAPEVVALRDRVQVLLAPQCPDLTLSEVVIETQSGTVLRQRYDSGRPASDLLEQQQRLEEKFRLLVKSVLIPDECDELIDLVARLDELTDLSPLAGMLARQACADRH</sequence>
<evidence type="ECO:0000313" key="6">
    <source>
        <dbReference type="Proteomes" id="UP000545507"/>
    </source>
</evidence>
<dbReference type="InterPro" id="IPR045336">
    <property type="entry name" value="MmgE_PrpD_N"/>
</dbReference>
<dbReference type="PANTHER" id="PTHR16943">
    <property type="entry name" value="2-METHYLCITRATE DEHYDRATASE-RELATED"/>
    <property type="match status" value="1"/>
</dbReference>
<feature type="domain" description="MmgE/PrpD N-terminal" evidence="3">
    <location>
        <begin position="50"/>
        <end position="286"/>
    </location>
</feature>
<dbReference type="Pfam" id="PF03972">
    <property type="entry name" value="MmgE_PrpD_N"/>
    <property type="match status" value="1"/>
</dbReference>
<evidence type="ECO:0000313" key="5">
    <source>
        <dbReference type="EMBL" id="NWF44948.1"/>
    </source>
</evidence>
<organism evidence="5 6">
    <name type="scientific">Hydrogenophaga aromaticivorans</name>
    <dbReference type="NCBI Taxonomy" id="2610898"/>
    <lineage>
        <taxon>Bacteria</taxon>
        <taxon>Pseudomonadati</taxon>
        <taxon>Pseudomonadota</taxon>
        <taxon>Betaproteobacteria</taxon>
        <taxon>Burkholderiales</taxon>
        <taxon>Comamonadaceae</taxon>
        <taxon>Hydrogenophaga</taxon>
    </lineage>
</organism>
<dbReference type="Gene3D" id="3.30.1330.120">
    <property type="entry name" value="2-methylcitrate dehydratase PrpD"/>
    <property type="match status" value="1"/>
</dbReference>
<feature type="compositionally biased region" description="Polar residues" evidence="2">
    <location>
        <begin position="16"/>
        <end position="35"/>
    </location>
</feature>
<dbReference type="GO" id="GO:0016829">
    <property type="term" value="F:lyase activity"/>
    <property type="evidence" value="ECO:0007669"/>
    <property type="project" value="InterPro"/>
</dbReference>